<dbReference type="EMBL" id="JBIRYO010000015">
    <property type="protein sequence ID" value="MFI2476160.1"/>
    <property type="molecule type" value="Genomic_DNA"/>
</dbReference>
<keyword evidence="5" id="KW-1185">Reference proteome</keyword>
<feature type="region of interest" description="Disordered" evidence="2">
    <location>
        <begin position="260"/>
        <end position="284"/>
    </location>
</feature>
<dbReference type="CDD" id="cd01908">
    <property type="entry name" value="YafJ"/>
    <property type="match status" value="1"/>
</dbReference>
<accession>A0ABW7X562</accession>
<feature type="region of interest" description="Disordered" evidence="2">
    <location>
        <begin position="27"/>
        <end position="46"/>
    </location>
</feature>
<keyword evidence="4" id="KW-0328">Glycosyltransferase</keyword>
<dbReference type="InterPro" id="IPR017932">
    <property type="entry name" value="GATase_2_dom"/>
</dbReference>
<dbReference type="PROSITE" id="PS51278">
    <property type="entry name" value="GATASE_TYPE_2"/>
    <property type="match status" value="1"/>
</dbReference>
<keyword evidence="4" id="KW-0808">Transferase</keyword>
<evidence type="ECO:0000256" key="1">
    <source>
        <dbReference type="ARBA" id="ARBA00022962"/>
    </source>
</evidence>
<evidence type="ECO:0000313" key="4">
    <source>
        <dbReference type="EMBL" id="MFI2476160.1"/>
    </source>
</evidence>
<dbReference type="Pfam" id="PF13230">
    <property type="entry name" value="GATase_4"/>
    <property type="match status" value="1"/>
</dbReference>
<evidence type="ECO:0000259" key="3">
    <source>
        <dbReference type="PROSITE" id="PS51278"/>
    </source>
</evidence>
<reference evidence="4 5" key="1">
    <citation type="submission" date="2024-10" db="EMBL/GenBank/DDBJ databases">
        <title>The Natural Products Discovery Center: Release of the First 8490 Sequenced Strains for Exploring Actinobacteria Biosynthetic Diversity.</title>
        <authorList>
            <person name="Kalkreuter E."/>
            <person name="Kautsar S.A."/>
            <person name="Yang D."/>
            <person name="Bader C.D."/>
            <person name="Teijaro C.N."/>
            <person name="Fluegel L."/>
            <person name="Davis C.M."/>
            <person name="Simpson J.R."/>
            <person name="Lauterbach L."/>
            <person name="Steele A.D."/>
            <person name="Gui C."/>
            <person name="Meng S."/>
            <person name="Li G."/>
            <person name="Viehrig K."/>
            <person name="Ye F."/>
            <person name="Su P."/>
            <person name="Kiefer A.F."/>
            <person name="Nichols A."/>
            <person name="Cepeda A.J."/>
            <person name="Yan W."/>
            <person name="Fan B."/>
            <person name="Jiang Y."/>
            <person name="Adhikari A."/>
            <person name="Zheng C.-J."/>
            <person name="Schuster L."/>
            <person name="Cowan T.M."/>
            <person name="Smanski M.J."/>
            <person name="Chevrette M.G."/>
            <person name="De Carvalho L.P.S."/>
            <person name="Shen B."/>
        </authorList>
    </citation>
    <scope>NUCLEOTIDE SEQUENCE [LARGE SCALE GENOMIC DNA]</scope>
    <source>
        <strain evidence="4 5">NPDC019275</strain>
    </source>
</reference>
<comment type="caution">
    <text evidence="4">The sequence shown here is derived from an EMBL/GenBank/DDBJ whole genome shotgun (WGS) entry which is preliminary data.</text>
</comment>
<feature type="compositionally biased region" description="Low complexity" evidence="2">
    <location>
        <begin position="268"/>
        <end position="284"/>
    </location>
</feature>
<dbReference type="GO" id="GO:0016757">
    <property type="term" value="F:glycosyltransferase activity"/>
    <property type="evidence" value="ECO:0007669"/>
    <property type="project" value="UniProtKB-KW"/>
</dbReference>
<dbReference type="PANTHER" id="PTHR42824:SF1">
    <property type="entry name" value="GLUTAMINE AMIDOTRANSFERASE YAFJ-RELATED"/>
    <property type="match status" value="1"/>
</dbReference>
<proteinExistence type="predicted"/>
<evidence type="ECO:0000313" key="5">
    <source>
        <dbReference type="Proteomes" id="UP001611415"/>
    </source>
</evidence>
<keyword evidence="1 4" id="KW-0315">Glutamine amidotransferase</keyword>
<dbReference type="Proteomes" id="UP001611415">
    <property type="component" value="Unassembled WGS sequence"/>
</dbReference>
<dbReference type="InterPro" id="IPR029055">
    <property type="entry name" value="Ntn_hydrolases_N"/>
</dbReference>
<gene>
    <name evidence="4" type="ORF">ACH49W_22510</name>
</gene>
<evidence type="ECO:0000256" key="2">
    <source>
        <dbReference type="SAM" id="MobiDB-lite"/>
    </source>
</evidence>
<feature type="domain" description="Glutamine amidotransferase type-2" evidence="3">
    <location>
        <begin position="2"/>
        <end position="251"/>
    </location>
</feature>
<protein>
    <submittedName>
        <fullName evidence="4">Class II glutamine amidotransferase</fullName>
        <ecNumber evidence="4">2.4.2.-</ecNumber>
    </submittedName>
</protein>
<organism evidence="4 5">
    <name type="scientific">Nocardia xishanensis</name>
    <dbReference type="NCBI Taxonomy" id="238964"/>
    <lineage>
        <taxon>Bacteria</taxon>
        <taxon>Bacillati</taxon>
        <taxon>Actinomycetota</taxon>
        <taxon>Actinomycetes</taxon>
        <taxon>Mycobacteriales</taxon>
        <taxon>Nocardiaceae</taxon>
        <taxon>Nocardia</taxon>
    </lineage>
</organism>
<dbReference type="EC" id="2.4.2.-" evidence="4"/>
<dbReference type="Gene3D" id="3.60.20.10">
    <property type="entry name" value="Glutamine Phosphoribosylpyrophosphate, subunit 1, domain 1"/>
    <property type="match status" value="1"/>
</dbReference>
<name>A0ABW7X562_9NOCA</name>
<dbReference type="RefSeq" id="WP_357408116.1">
    <property type="nucleotide sequence ID" value="NZ_JBEYCD010000011.1"/>
</dbReference>
<dbReference type="SUPFAM" id="SSF56235">
    <property type="entry name" value="N-terminal nucleophile aminohydrolases (Ntn hydrolases)"/>
    <property type="match status" value="1"/>
</dbReference>
<sequence length="284" mass="31382">MCRLFGMTAAPRRVKATFWLLDASDSLDRQSETNPDGTGLGTFDTAGRPLVEKQPLAAYEDRQFAVEAKHRESATFLAHVRHASTGASTPNNTHPFTEHGRIFAHNGVIEELSRLDEELGRYRDLVNGETDSERFFALITKHIDAHGGDVTAGITDAARWIADQLPIFAINLLLTTATDLWALRYPGTHDLYVLEREPGEHLAHRGSKGTVRVHSTDPAHTPTVVVASEPMDDDAEWKLVPSGELLHVDRELRVHRTTILDGPPAHPLSLSDLSAEAAESQMHR</sequence>
<dbReference type="PANTHER" id="PTHR42824">
    <property type="entry name" value="GLUTAMINE AMIDOTRANSFERASE"/>
    <property type="match status" value="1"/>
</dbReference>
<dbReference type="InterPro" id="IPR026869">
    <property type="entry name" value="EgtC-like"/>
</dbReference>